<gene>
    <name evidence="2" type="ORF">G7Y89_g5280</name>
</gene>
<feature type="compositionally biased region" description="Polar residues" evidence="1">
    <location>
        <begin position="611"/>
        <end position="620"/>
    </location>
</feature>
<dbReference type="EMBL" id="JAAMPI010000311">
    <property type="protein sequence ID" value="KAF4632843.1"/>
    <property type="molecule type" value="Genomic_DNA"/>
</dbReference>
<feature type="region of interest" description="Disordered" evidence="1">
    <location>
        <begin position="400"/>
        <end position="423"/>
    </location>
</feature>
<feature type="compositionally biased region" description="Basic and acidic residues" evidence="1">
    <location>
        <begin position="406"/>
        <end position="423"/>
    </location>
</feature>
<dbReference type="Proteomes" id="UP000566819">
    <property type="component" value="Unassembled WGS sequence"/>
</dbReference>
<name>A0A8H4RNK8_9HELO</name>
<evidence type="ECO:0008006" key="4">
    <source>
        <dbReference type="Google" id="ProtNLM"/>
    </source>
</evidence>
<protein>
    <recommendedName>
        <fullName evidence="4">F-box domain-containing protein</fullName>
    </recommendedName>
</protein>
<organism evidence="2 3">
    <name type="scientific">Cudoniella acicularis</name>
    <dbReference type="NCBI Taxonomy" id="354080"/>
    <lineage>
        <taxon>Eukaryota</taxon>
        <taxon>Fungi</taxon>
        <taxon>Dikarya</taxon>
        <taxon>Ascomycota</taxon>
        <taxon>Pezizomycotina</taxon>
        <taxon>Leotiomycetes</taxon>
        <taxon>Helotiales</taxon>
        <taxon>Tricladiaceae</taxon>
        <taxon>Cudoniella</taxon>
    </lineage>
</organism>
<dbReference type="AlphaFoldDB" id="A0A8H4RNK8"/>
<evidence type="ECO:0000313" key="3">
    <source>
        <dbReference type="Proteomes" id="UP000566819"/>
    </source>
</evidence>
<dbReference type="OrthoDB" id="3465269at2759"/>
<comment type="caution">
    <text evidence="2">The sequence shown here is derived from an EMBL/GenBank/DDBJ whole genome shotgun (WGS) entry which is preliminary data.</text>
</comment>
<sequence>MVVTTVVGKFLAKNGVAHSSQMDNHHSSHSSQKFSAVSAWNLTHQYPVVPEDSKDGQSNKRGSLYRMPTQQVLYRIFHLLDFDSCTCLGLTNKLFYSISQIFHPKIHPKNKDDVDLLKNFPFSMHSLLPYLLQDWMKIDRLRDDGKSLKSPDDQYGSGRIFGAPFINKYITVERFDYWERRFEEKKVPLEKILDWMQDRMERAEKVRIAYRLEQQQELEAGEEDDWSEVLDSETETMIDEGEDPYDENYKDSLASDGVKVELDVFDGSENILTPSIKIATSSNPELTLKGLSPQLHLRLFKLLDNDTSTCLGLTCKHLWAIHKDEQRKYKNFKEDHGISSRRPFNLYSQLPFLLKEWVGPHMCYVDMNIFRFIRKRKACRLKKRMAERYSGKVVPAKGRSKAAQMWREDKKRRNSEQELRAAKARDMEKLKEIRVKRENKAKQGCKDKDDNEEKKTRLVVEIPFFDPEKKGLKIAERDDKMDLDGSTVPETVDEKPEIPLSPEPTTEKDNTILVSVKEIIIKIEEDAEEEFKDTTEEWERLYARYVATFQRLADKKIEMTPEKPVPSLKRMKELWNWPFLRVILPPKRRPVESLSPEERPSERDPYESESNGRQQTTNPPLLTFPSKLFIEIFKSTNYHVSEICFSLTSKRLHDIYKDLNRLVPKRHRRLLKWDLCCDRFLLILLTTWVPASHAFCPTCSLFYNIEQVGENIHRKWDFYKNLGRNFRLKQNELARSAAERRLDRLSG</sequence>
<keyword evidence="3" id="KW-1185">Reference proteome</keyword>
<feature type="region of interest" description="Disordered" evidence="1">
    <location>
        <begin position="482"/>
        <end position="507"/>
    </location>
</feature>
<reference evidence="2 3" key="1">
    <citation type="submission" date="2020-03" db="EMBL/GenBank/DDBJ databases">
        <title>Draft Genome Sequence of Cudoniella acicularis.</title>
        <authorList>
            <person name="Buettner E."/>
            <person name="Kellner H."/>
        </authorList>
    </citation>
    <scope>NUCLEOTIDE SEQUENCE [LARGE SCALE GENOMIC DNA]</scope>
    <source>
        <strain evidence="2 3">DSM 108380</strain>
    </source>
</reference>
<evidence type="ECO:0000313" key="2">
    <source>
        <dbReference type="EMBL" id="KAF4632843.1"/>
    </source>
</evidence>
<proteinExistence type="predicted"/>
<feature type="compositionally biased region" description="Basic and acidic residues" evidence="1">
    <location>
        <begin position="596"/>
        <end position="606"/>
    </location>
</feature>
<accession>A0A8H4RNK8</accession>
<evidence type="ECO:0000256" key="1">
    <source>
        <dbReference type="SAM" id="MobiDB-lite"/>
    </source>
</evidence>
<feature type="region of interest" description="Disordered" evidence="1">
    <location>
        <begin position="591"/>
        <end position="620"/>
    </location>
</feature>